<evidence type="ECO:0000256" key="6">
    <source>
        <dbReference type="SAM" id="Phobius"/>
    </source>
</evidence>
<dbReference type="GO" id="GO:0005295">
    <property type="term" value="F:neutral L-amino acid:sodium symporter activity"/>
    <property type="evidence" value="ECO:0007669"/>
    <property type="project" value="TreeGrafter"/>
</dbReference>
<dbReference type="AlphaFoldDB" id="A0A0T5X8H1"/>
<feature type="transmembrane region" description="Helical" evidence="6">
    <location>
        <begin position="12"/>
        <end position="31"/>
    </location>
</feature>
<dbReference type="GO" id="GO:0005886">
    <property type="term" value="C:plasma membrane"/>
    <property type="evidence" value="ECO:0007669"/>
    <property type="project" value="TreeGrafter"/>
</dbReference>
<dbReference type="eggNOG" id="COG1301">
    <property type="taxonomic scope" value="Bacteria"/>
</dbReference>
<dbReference type="PANTHER" id="PTHR42865:SF8">
    <property type="entry name" value="SERINE_THREONINE TRANSPORTER SSTT"/>
    <property type="match status" value="1"/>
</dbReference>
<dbReference type="FunFam" id="1.10.3860.10:FF:000007">
    <property type="entry name" value="Dicarboxylate/amino acid:cation symporter"/>
    <property type="match status" value="1"/>
</dbReference>
<keyword evidence="3 6" id="KW-0812">Transmembrane</keyword>
<feature type="transmembrane region" description="Helical" evidence="6">
    <location>
        <begin position="205"/>
        <end position="227"/>
    </location>
</feature>
<protein>
    <submittedName>
        <fullName evidence="7">Transporter, dicarboxylate/amino acid:cation Na+/H+ symporter family protein</fullName>
    </submittedName>
</protein>
<evidence type="ECO:0000256" key="3">
    <source>
        <dbReference type="ARBA" id="ARBA00022692"/>
    </source>
</evidence>
<sequence>MIGGLSMFKRMGLLPRLIIAIICGILIGKYFPQWCVGLLATFNGIFGNFLGFVIPLIILGFVAPGIADLGKGAGKLLGMTVAFAYGSTVLAGLFAFFVGTNIMPKIINFASNIMATNPEEHLLPPYFVIDMPPLMGVMTAILLAFILGIGISALKEKTLYNVTVEFQKIVNMVIVYVVIPLLPFHVAGIFANMTHAGEVGRIMSVFGKVFLLVIASHLTLIIVYFAIACTYGGKNFFQCLKNQIPGYVTALGTQSSAATIPVNVQCAERNGVSKAVRDFVIPLGATIHLAGSTITITMCSLAVMMLHGTQFTFASMVGFIAMLGITMVAAPGVPGGAVMAALGVLESILGFSEAQLGLMIALYIAQDSFGTACNVSGDNAIAIVVDKIASKMKMGVRREESNVREPQFVGK</sequence>
<evidence type="ECO:0000256" key="1">
    <source>
        <dbReference type="ARBA" id="ARBA00004141"/>
    </source>
</evidence>
<dbReference type="STRING" id="592015.HMPREF1705_04621"/>
<dbReference type="EMBL" id="ACJX03000001">
    <property type="protein sequence ID" value="KRT34436.1"/>
    <property type="molecule type" value="Genomic_DNA"/>
</dbReference>
<gene>
    <name evidence="7" type="ORF">HMPREF1705_04621</name>
</gene>
<dbReference type="PANTHER" id="PTHR42865">
    <property type="entry name" value="PROTON/GLUTAMATE-ASPARTATE SYMPORTER"/>
    <property type="match status" value="1"/>
</dbReference>
<feature type="transmembrane region" description="Helical" evidence="6">
    <location>
        <begin position="134"/>
        <end position="154"/>
    </location>
</feature>
<reference evidence="8" key="1">
    <citation type="submission" date="2012-09" db="EMBL/GenBank/DDBJ databases">
        <authorList>
            <person name="Weinstock G."/>
            <person name="Sodergren E."/>
            <person name="Clifton S."/>
            <person name="Fulton L."/>
            <person name="Fulton B."/>
            <person name="Courtney L."/>
            <person name="Fronick C."/>
            <person name="Harrison M."/>
            <person name="Strong C."/>
            <person name="Farmer C."/>
            <person name="Delehaunty K."/>
            <person name="Markovic C."/>
            <person name="Hall O."/>
            <person name="Minx P."/>
            <person name="Tomlinson C."/>
            <person name="Mitreva M."/>
            <person name="Nelson J."/>
            <person name="Hou S."/>
            <person name="Wollam A."/>
            <person name="Pepin K.H."/>
            <person name="Johnson M."/>
            <person name="Bhonagiri V."/>
            <person name="Nash W.E."/>
            <person name="Suruliraj S."/>
            <person name="Warren W."/>
            <person name="Chinwalla A."/>
            <person name="Mardis E.R."/>
            <person name="Wilson R.K."/>
        </authorList>
    </citation>
    <scope>NUCLEOTIDE SEQUENCE [LARGE SCALE GENOMIC DNA]</scope>
    <source>
        <strain evidence="8">OS1</strain>
    </source>
</reference>
<dbReference type="Pfam" id="PF00375">
    <property type="entry name" value="SDF"/>
    <property type="match status" value="1"/>
</dbReference>
<keyword evidence="8" id="KW-1185">Reference proteome</keyword>
<feature type="transmembrane region" description="Helical" evidence="6">
    <location>
        <begin position="76"/>
        <end position="98"/>
    </location>
</feature>
<dbReference type="Proteomes" id="UP000005273">
    <property type="component" value="Unassembled WGS sequence"/>
</dbReference>
<name>A0A0T5X8H1_9BACT</name>
<feature type="transmembrane region" description="Helical" evidence="6">
    <location>
        <begin position="37"/>
        <end position="64"/>
    </location>
</feature>
<feature type="transmembrane region" description="Helical" evidence="6">
    <location>
        <begin position="311"/>
        <end position="330"/>
    </location>
</feature>
<feature type="transmembrane region" description="Helical" evidence="6">
    <location>
        <begin position="174"/>
        <end position="193"/>
    </location>
</feature>
<evidence type="ECO:0000256" key="5">
    <source>
        <dbReference type="ARBA" id="ARBA00023136"/>
    </source>
</evidence>
<feature type="transmembrane region" description="Helical" evidence="6">
    <location>
        <begin position="279"/>
        <end position="305"/>
    </location>
</feature>
<dbReference type="GO" id="GO:0032329">
    <property type="term" value="P:serine transport"/>
    <property type="evidence" value="ECO:0007669"/>
    <property type="project" value="TreeGrafter"/>
</dbReference>
<dbReference type="SUPFAM" id="SSF118215">
    <property type="entry name" value="Proton glutamate symport protein"/>
    <property type="match status" value="1"/>
</dbReference>
<dbReference type="Gene3D" id="1.10.3860.10">
    <property type="entry name" value="Sodium:dicarboxylate symporter"/>
    <property type="match status" value="1"/>
</dbReference>
<accession>A0A0T5X8H1</accession>
<comment type="subcellular location">
    <subcellularLocation>
        <location evidence="1">Membrane</location>
        <topology evidence="1">Multi-pass membrane protein</topology>
    </subcellularLocation>
</comment>
<dbReference type="InterPro" id="IPR001991">
    <property type="entry name" value="Na-dicarboxylate_symporter"/>
</dbReference>
<keyword evidence="5 6" id="KW-0472">Membrane</keyword>
<evidence type="ECO:0000256" key="4">
    <source>
        <dbReference type="ARBA" id="ARBA00022989"/>
    </source>
</evidence>
<keyword evidence="2" id="KW-0813">Transport</keyword>
<evidence type="ECO:0000256" key="2">
    <source>
        <dbReference type="ARBA" id="ARBA00022448"/>
    </source>
</evidence>
<evidence type="ECO:0000313" key="8">
    <source>
        <dbReference type="Proteomes" id="UP000005273"/>
    </source>
</evidence>
<evidence type="ECO:0000313" key="7">
    <source>
        <dbReference type="EMBL" id="KRT34436.1"/>
    </source>
</evidence>
<proteinExistence type="predicted"/>
<keyword evidence="4 6" id="KW-1133">Transmembrane helix</keyword>
<comment type="caution">
    <text evidence="7">The sequence shown here is derived from an EMBL/GenBank/DDBJ whole genome shotgun (WGS) entry which is preliminary data.</text>
</comment>
<dbReference type="InterPro" id="IPR036458">
    <property type="entry name" value="Na:dicarbo_symporter_sf"/>
</dbReference>
<dbReference type="PRINTS" id="PR00173">
    <property type="entry name" value="EDTRNSPORT"/>
</dbReference>
<organism evidence="7 8">
    <name type="scientific">Acetomicrobium hydrogeniformans ATCC BAA-1850</name>
    <dbReference type="NCBI Taxonomy" id="592015"/>
    <lineage>
        <taxon>Bacteria</taxon>
        <taxon>Thermotogati</taxon>
        <taxon>Synergistota</taxon>
        <taxon>Synergistia</taxon>
        <taxon>Synergistales</taxon>
        <taxon>Acetomicrobiaceae</taxon>
        <taxon>Acetomicrobium</taxon>
    </lineage>
</organism>